<evidence type="ECO:0000259" key="2">
    <source>
        <dbReference type="Pfam" id="PF02211"/>
    </source>
</evidence>
<dbReference type="SUPFAM" id="SSF50090">
    <property type="entry name" value="Electron transport accessory proteins"/>
    <property type="match status" value="1"/>
</dbReference>
<dbReference type="Pfam" id="PF02211">
    <property type="entry name" value="NHase_beta_C"/>
    <property type="match status" value="1"/>
</dbReference>
<name>A0ABQ2JNS5_9ACTN</name>
<dbReference type="InterPro" id="IPR024690">
    <property type="entry name" value="CN_hydtase_beta_dom_C"/>
</dbReference>
<accession>A0ABQ2JNS5</accession>
<feature type="compositionally biased region" description="Basic and acidic residues" evidence="1">
    <location>
        <begin position="1"/>
        <end position="15"/>
    </location>
</feature>
<evidence type="ECO:0000256" key="1">
    <source>
        <dbReference type="SAM" id="MobiDB-lite"/>
    </source>
</evidence>
<keyword evidence="4" id="KW-1185">Reference proteome</keyword>
<dbReference type="InterPro" id="IPR008990">
    <property type="entry name" value="Elect_transpt_acc-like_dom_sf"/>
</dbReference>
<dbReference type="Proteomes" id="UP000600080">
    <property type="component" value="Unassembled WGS sequence"/>
</dbReference>
<feature type="region of interest" description="Disordered" evidence="1">
    <location>
        <begin position="1"/>
        <end position="22"/>
    </location>
</feature>
<sequence length="101" mass="10938">MPAEFRAGERVRVRAGDPAGHTRAPRYVRGQVGRIVECQGSWELADEVAAGVAAPRVEPVYTVAFAAGDLWGEGGHEVTVDLWESYIERAERAERAGEDGS</sequence>
<comment type="caution">
    <text evidence="3">The sequence shown here is derived from an EMBL/GenBank/DDBJ whole genome shotgun (WGS) entry which is preliminary data.</text>
</comment>
<dbReference type="EMBL" id="BMND01000016">
    <property type="protein sequence ID" value="GGN49628.1"/>
    <property type="molecule type" value="Genomic_DNA"/>
</dbReference>
<evidence type="ECO:0000313" key="4">
    <source>
        <dbReference type="Proteomes" id="UP000600080"/>
    </source>
</evidence>
<dbReference type="RefSeq" id="WP_189099603.1">
    <property type="nucleotide sequence ID" value="NZ_BMND01000016.1"/>
</dbReference>
<reference evidence="4" key="1">
    <citation type="journal article" date="2019" name="Int. J. Syst. Evol. Microbiol.">
        <title>The Global Catalogue of Microorganisms (GCM) 10K type strain sequencing project: providing services to taxonomists for standard genome sequencing and annotation.</title>
        <authorList>
            <consortium name="The Broad Institute Genomics Platform"/>
            <consortium name="The Broad Institute Genome Sequencing Center for Infectious Disease"/>
            <person name="Wu L."/>
            <person name="Ma J."/>
        </authorList>
    </citation>
    <scope>NUCLEOTIDE SEQUENCE [LARGE SCALE GENOMIC DNA]</scope>
    <source>
        <strain evidence="4">CGMCC 4.7323</strain>
    </source>
</reference>
<feature type="domain" description="Nitrile hydratase beta subunit" evidence="2">
    <location>
        <begin position="2"/>
        <end position="88"/>
    </location>
</feature>
<organism evidence="3 4">
    <name type="scientific">Streptomyces kronopolitis</name>
    <dbReference type="NCBI Taxonomy" id="1612435"/>
    <lineage>
        <taxon>Bacteria</taxon>
        <taxon>Bacillati</taxon>
        <taxon>Actinomycetota</taxon>
        <taxon>Actinomycetes</taxon>
        <taxon>Kitasatosporales</taxon>
        <taxon>Streptomycetaceae</taxon>
        <taxon>Streptomyces</taxon>
    </lineage>
</organism>
<dbReference type="Gene3D" id="2.30.30.50">
    <property type="match status" value="1"/>
</dbReference>
<gene>
    <name evidence="3" type="ORF">GCM10012285_37910</name>
</gene>
<proteinExistence type="predicted"/>
<evidence type="ECO:0000313" key="3">
    <source>
        <dbReference type="EMBL" id="GGN49628.1"/>
    </source>
</evidence>
<dbReference type="GeneID" id="301552655"/>
<protein>
    <recommendedName>
        <fullName evidence="2">Nitrile hydratase beta subunit domain-containing protein</fullName>
    </recommendedName>
</protein>